<dbReference type="PANTHER" id="PTHR10458:SF22">
    <property type="entry name" value="PEPTIDE DEFORMYLASE"/>
    <property type="match status" value="1"/>
</dbReference>
<organism evidence="3 4">
    <name type="scientific">Frisingicoccus caecimuris</name>
    <dbReference type="NCBI Taxonomy" id="1796636"/>
    <lineage>
        <taxon>Bacteria</taxon>
        <taxon>Bacillati</taxon>
        <taxon>Bacillota</taxon>
        <taxon>Clostridia</taxon>
        <taxon>Lachnospirales</taxon>
        <taxon>Lachnospiraceae</taxon>
        <taxon>Frisingicoccus</taxon>
    </lineage>
</organism>
<dbReference type="NCBIfam" id="NF006670">
    <property type="entry name" value="PRK09218.1"/>
    <property type="match status" value="1"/>
</dbReference>
<keyword evidence="2" id="KW-0408">Iron</keyword>
<dbReference type="RefSeq" id="WP_132090445.1">
    <property type="nucleotide sequence ID" value="NZ_JANKAQ010000004.1"/>
</dbReference>
<protein>
    <submittedName>
        <fullName evidence="3">Peptide deformylase</fullName>
    </submittedName>
</protein>
<sequence length="136" mass="15333">MVKPIMKDVLFLGQKSEPATKADLQVGKDLQDTLQANRAGCVGMAANMIGVKKRVIIVNMGFVDIVMFNPALLSKDTPYETEEGCLSLTGVRKTTRYENIEVEYHDMNWKKQRQKLSGWPAQICQHELDHLEGILI</sequence>
<evidence type="ECO:0000256" key="1">
    <source>
        <dbReference type="ARBA" id="ARBA00010759"/>
    </source>
</evidence>
<evidence type="ECO:0000256" key="2">
    <source>
        <dbReference type="ARBA" id="ARBA00023004"/>
    </source>
</evidence>
<dbReference type="Pfam" id="PF01327">
    <property type="entry name" value="Pep_deformylase"/>
    <property type="match status" value="1"/>
</dbReference>
<keyword evidence="4" id="KW-1185">Reference proteome</keyword>
<comment type="caution">
    <text evidence="3">The sequence shown here is derived from an EMBL/GenBank/DDBJ whole genome shotgun (WGS) entry which is preliminary data.</text>
</comment>
<gene>
    <name evidence="3" type="ORF">EV212_104153</name>
</gene>
<dbReference type="GO" id="GO:0042586">
    <property type="term" value="F:peptide deformylase activity"/>
    <property type="evidence" value="ECO:0007669"/>
    <property type="project" value="InterPro"/>
</dbReference>
<dbReference type="InterPro" id="IPR036821">
    <property type="entry name" value="Peptide_deformylase_sf"/>
</dbReference>
<dbReference type="EMBL" id="SLXA01000004">
    <property type="protein sequence ID" value="TCO85098.1"/>
    <property type="molecule type" value="Genomic_DNA"/>
</dbReference>
<dbReference type="OrthoDB" id="9784988at2"/>
<dbReference type="InterPro" id="IPR023635">
    <property type="entry name" value="Peptide_deformylase"/>
</dbReference>
<accession>A0A4V6NPN0</accession>
<dbReference type="Proteomes" id="UP000295711">
    <property type="component" value="Unassembled WGS sequence"/>
</dbReference>
<dbReference type="PANTHER" id="PTHR10458">
    <property type="entry name" value="PEPTIDE DEFORMYLASE"/>
    <property type="match status" value="1"/>
</dbReference>
<evidence type="ECO:0000313" key="4">
    <source>
        <dbReference type="Proteomes" id="UP000295711"/>
    </source>
</evidence>
<reference evidence="3 4" key="1">
    <citation type="submission" date="2019-03" db="EMBL/GenBank/DDBJ databases">
        <title>Genomic Encyclopedia of Type Strains, Phase IV (KMG-IV): sequencing the most valuable type-strain genomes for metagenomic binning, comparative biology and taxonomic classification.</title>
        <authorList>
            <person name="Goeker M."/>
        </authorList>
    </citation>
    <scope>NUCLEOTIDE SEQUENCE [LARGE SCALE GENOMIC DNA]</scope>
    <source>
        <strain evidence="3 4">DSM 28559</strain>
    </source>
</reference>
<dbReference type="AlphaFoldDB" id="A0A4V6NPN0"/>
<dbReference type="PRINTS" id="PR01576">
    <property type="entry name" value="PDEFORMYLASE"/>
</dbReference>
<name>A0A4V6NPN0_9FIRM</name>
<dbReference type="Gene3D" id="3.90.45.10">
    <property type="entry name" value="Peptide deformylase"/>
    <property type="match status" value="1"/>
</dbReference>
<dbReference type="PIRSF" id="PIRSF004749">
    <property type="entry name" value="Pep_def"/>
    <property type="match status" value="1"/>
</dbReference>
<dbReference type="CDD" id="cd00487">
    <property type="entry name" value="Pep_deformylase"/>
    <property type="match status" value="1"/>
</dbReference>
<dbReference type="SUPFAM" id="SSF56420">
    <property type="entry name" value="Peptide deformylase"/>
    <property type="match status" value="1"/>
</dbReference>
<proteinExistence type="inferred from homology"/>
<comment type="similarity">
    <text evidence="1">Belongs to the polypeptide deformylase family.</text>
</comment>
<evidence type="ECO:0000313" key="3">
    <source>
        <dbReference type="EMBL" id="TCO85098.1"/>
    </source>
</evidence>